<dbReference type="OrthoDB" id="10300167at2759"/>
<dbReference type="Proteomes" id="UP000717696">
    <property type="component" value="Unassembled WGS sequence"/>
</dbReference>
<evidence type="ECO:0000313" key="3">
    <source>
        <dbReference type="Proteomes" id="UP000717696"/>
    </source>
</evidence>
<evidence type="ECO:0000256" key="1">
    <source>
        <dbReference type="SAM" id="SignalP"/>
    </source>
</evidence>
<comment type="caution">
    <text evidence="2">The sequence shown here is derived from an EMBL/GenBank/DDBJ whole genome shotgun (WGS) entry which is preliminary data.</text>
</comment>
<protein>
    <submittedName>
        <fullName evidence="2">Uncharacterized protein</fullName>
    </submittedName>
</protein>
<accession>A0A9P9EZ15</accession>
<reference evidence="2" key="1">
    <citation type="journal article" date="2021" name="Nat. Commun.">
        <title>Genetic determinants of endophytism in the Arabidopsis root mycobiome.</title>
        <authorList>
            <person name="Mesny F."/>
            <person name="Miyauchi S."/>
            <person name="Thiergart T."/>
            <person name="Pickel B."/>
            <person name="Atanasova L."/>
            <person name="Karlsson M."/>
            <person name="Huettel B."/>
            <person name="Barry K.W."/>
            <person name="Haridas S."/>
            <person name="Chen C."/>
            <person name="Bauer D."/>
            <person name="Andreopoulos W."/>
            <person name="Pangilinan J."/>
            <person name="LaButti K."/>
            <person name="Riley R."/>
            <person name="Lipzen A."/>
            <person name="Clum A."/>
            <person name="Drula E."/>
            <person name="Henrissat B."/>
            <person name="Kohler A."/>
            <person name="Grigoriev I.V."/>
            <person name="Martin F.M."/>
            <person name="Hacquard S."/>
        </authorList>
    </citation>
    <scope>NUCLEOTIDE SEQUENCE</scope>
    <source>
        <strain evidence="2">MPI-CAGE-AT-0021</strain>
    </source>
</reference>
<sequence>MQYIGDAWRANPVLCLLIMLVAKPTWLGKLKPRDNFGQFRAWWSEIYDSDEGSIPGLEQVVEQKGLAGYLTNNGGGRAESFPSTPMADVRMVDADMENIYLYQNVTEQVDHNYWGIVKSEGEGFSYYNVVDV</sequence>
<gene>
    <name evidence="2" type="ORF">B0J13DRAFT_553333</name>
</gene>
<dbReference type="EMBL" id="JAGMUU010000008">
    <property type="protein sequence ID" value="KAH7147125.1"/>
    <property type="molecule type" value="Genomic_DNA"/>
</dbReference>
<name>A0A9P9EZ15_9HYPO</name>
<evidence type="ECO:0000313" key="2">
    <source>
        <dbReference type="EMBL" id="KAH7147125.1"/>
    </source>
</evidence>
<dbReference type="AlphaFoldDB" id="A0A9P9EZ15"/>
<proteinExistence type="predicted"/>
<feature type="chain" id="PRO_5040157022" evidence="1">
    <location>
        <begin position="28"/>
        <end position="132"/>
    </location>
</feature>
<organism evidence="2 3">
    <name type="scientific">Dactylonectria estremocensis</name>
    <dbReference type="NCBI Taxonomy" id="1079267"/>
    <lineage>
        <taxon>Eukaryota</taxon>
        <taxon>Fungi</taxon>
        <taxon>Dikarya</taxon>
        <taxon>Ascomycota</taxon>
        <taxon>Pezizomycotina</taxon>
        <taxon>Sordariomycetes</taxon>
        <taxon>Hypocreomycetidae</taxon>
        <taxon>Hypocreales</taxon>
        <taxon>Nectriaceae</taxon>
        <taxon>Dactylonectria</taxon>
    </lineage>
</organism>
<feature type="signal peptide" evidence="1">
    <location>
        <begin position="1"/>
        <end position="27"/>
    </location>
</feature>
<keyword evidence="1" id="KW-0732">Signal</keyword>
<keyword evidence="3" id="KW-1185">Reference proteome</keyword>